<evidence type="ECO:0000313" key="13">
    <source>
        <dbReference type="EnsemblPlants" id="Kaladp0011s0349.1.v1.1"/>
    </source>
</evidence>
<evidence type="ECO:0000259" key="12">
    <source>
        <dbReference type="PROSITE" id="PS50011"/>
    </source>
</evidence>
<dbReference type="GO" id="GO:0004672">
    <property type="term" value="F:protein kinase activity"/>
    <property type="evidence" value="ECO:0007669"/>
    <property type="project" value="InterPro"/>
</dbReference>
<organism evidence="13 14">
    <name type="scientific">Kalanchoe fedtschenkoi</name>
    <name type="common">Lavender scallops</name>
    <name type="synonym">South American air plant</name>
    <dbReference type="NCBI Taxonomy" id="63787"/>
    <lineage>
        <taxon>Eukaryota</taxon>
        <taxon>Viridiplantae</taxon>
        <taxon>Streptophyta</taxon>
        <taxon>Embryophyta</taxon>
        <taxon>Tracheophyta</taxon>
        <taxon>Spermatophyta</taxon>
        <taxon>Magnoliopsida</taxon>
        <taxon>eudicotyledons</taxon>
        <taxon>Gunneridae</taxon>
        <taxon>Pentapetalae</taxon>
        <taxon>Saxifragales</taxon>
        <taxon>Crassulaceae</taxon>
        <taxon>Kalanchoe</taxon>
    </lineage>
</organism>
<reference evidence="13" key="1">
    <citation type="submission" date="2021-01" db="UniProtKB">
        <authorList>
            <consortium name="EnsemblPlants"/>
        </authorList>
    </citation>
    <scope>IDENTIFICATION</scope>
</reference>
<dbReference type="GO" id="GO:0050660">
    <property type="term" value="F:flavin adenine dinucleotide binding"/>
    <property type="evidence" value="ECO:0007669"/>
    <property type="project" value="InterPro"/>
</dbReference>
<dbReference type="PROSITE" id="PS00108">
    <property type="entry name" value="PROTEIN_KINASE_ST"/>
    <property type="match status" value="1"/>
</dbReference>
<dbReference type="Gene3D" id="1.10.510.10">
    <property type="entry name" value="Transferase(Phosphotransferase) domain 1"/>
    <property type="match status" value="1"/>
</dbReference>
<keyword evidence="5 9" id="KW-0547">Nucleotide-binding</keyword>
<dbReference type="SUPFAM" id="SSF54373">
    <property type="entry name" value="FAD-linked reductases, C-terminal domain"/>
    <property type="match status" value="1"/>
</dbReference>
<dbReference type="InterPro" id="IPR017441">
    <property type="entry name" value="Protein_kinase_ATP_BS"/>
</dbReference>
<feature type="domain" description="Protein kinase" evidence="12">
    <location>
        <begin position="67"/>
        <end position="361"/>
    </location>
</feature>
<dbReference type="Gene3D" id="3.30.410.40">
    <property type="match status" value="1"/>
</dbReference>
<dbReference type="Gramene" id="Kaladp0011s0349.1.v1.1">
    <property type="protein sequence ID" value="Kaladp0011s0349.1.v1.1"/>
    <property type="gene ID" value="Kaladp0011s0349.v1.1"/>
</dbReference>
<keyword evidence="14" id="KW-1185">Reference proteome</keyword>
<dbReference type="AlphaFoldDB" id="A0A7N0RGL6"/>
<evidence type="ECO:0000256" key="8">
    <source>
        <dbReference type="ARBA" id="ARBA00022840"/>
    </source>
</evidence>
<dbReference type="PROSITE" id="PS50011">
    <property type="entry name" value="PROTEIN_KINASE_DOM"/>
    <property type="match status" value="1"/>
</dbReference>
<feature type="region of interest" description="Disordered" evidence="10">
    <location>
        <begin position="225"/>
        <end position="251"/>
    </location>
</feature>
<dbReference type="Pfam" id="PF05199">
    <property type="entry name" value="GMC_oxred_C"/>
    <property type="match status" value="1"/>
</dbReference>
<accession>A0A7N0RGL6</accession>
<dbReference type="Gene3D" id="3.30.200.20">
    <property type="entry name" value="Phosphorylase Kinase, domain 1"/>
    <property type="match status" value="1"/>
</dbReference>
<dbReference type="Pfam" id="PF00732">
    <property type="entry name" value="GMC_oxred_N"/>
    <property type="match status" value="1"/>
</dbReference>
<dbReference type="OMA" id="YGQPHFE"/>
<dbReference type="PROSITE" id="PS00107">
    <property type="entry name" value="PROTEIN_KINASE_ATP"/>
    <property type="match status" value="1"/>
</dbReference>
<feature type="transmembrane region" description="Helical" evidence="11">
    <location>
        <begin position="257"/>
        <end position="274"/>
    </location>
</feature>
<evidence type="ECO:0000256" key="5">
    <source>
        <dbReference type="ARBA" id="ARBA00022741"/>
    </source>
</evidence>
<feature type="compositionally biased region" description="Low complexity" evidence="10">
    <location>
        <begin position="228"/>
        <end position="243"/>
    </location>
</feature>
<keyword evidence="11" id="KW-0812">Transmembrane</keyword>
<evidence type="ECO:0000313" key="14">
    <source>
        <dbReference type="Proteomes" id="UP000594263"/>
    </source>
</evidence>
<keyword evidence="8 9" id="KW-0067">ATP-binding</keyword>
<dbReference type="SUPFAM" id="SSF56112">
    <property type="entry name" value="Protein kinase-like (PK-like)"/>
    <property type="match status" value="1"/>
</dbReference>
<keyword evidence="6" id="KW-0418">Kinase</keyword>
<evidence type="ECO:0000256" key="7">
    <source>
        <dbReference type="ARBA" id="ARBA00022827"/>
    </source>
</evidence>
<keyword evidence="7" id="KW-0274">FAD</keyword>
<feature type="binding site" evidence="9">
    <location>
        <position position="96"/>
    </location>
    <ligand>
        <name>ATP</name>
        <dbReference type="ChEBI" id="CHEBI:30616"/>
    </ligand>
</feature>
<evidence type="ECO:0000256" key="6">
    <source>
        <dbReference type="ARBA" id="ARBA00022777"/>
    </source>
</evidence>
<dbReference type="InterPro" id="IPR000719">
    <property type="entry name" value="Prot_kinase_dom"/>
</dbReference>
<evidence type="ECO:0000256" key="3">
    <source>
        <dbReference type="ARBA" id="ARBA00022679"/>
    </source>
</evidence>
<dbReference type="PANTHER" id="PTHR45968:SF2">
    <property type="entry name" value="(R)-MANDELONITRILE LYASE-LIKE"/>
    <property type="match status" value="1"/>
</dbReference>
<dbReference type="GO" id="GO:0005524">
    <property type="term" value="F:ATP binding"/>
    <property type="evidence" value="ECO:0007669"/>
    <property type="project" value="UniProtKB-UniRule"/>
</dbReference>
<proteinExistence type="predicted"/>
<dbReference type="PANTHER" id="PTHR45968">
    <property type="entry name" value="OSJNBA0019K04.7 PROTEIN"/>
    <property type="match status" value="1"/>
</dbReference>
<comment type="cofactor">
    <cofactor evidence="1">
        <name>FAD</name>
        <dbReference type="ChEBI" id="CHEBI:57692"/>
    </cofactor>
</comment>
<dbReference type="InterPro" id="IPR007867">
    <property type="entry name" value="GMC_OxRtase_C"/>
</dbReference>
<keyword evidence="4" id="KW-0732">Signal</keyword>
<dbReference type="InterPro" id="IPR051871">
    <property type="entry name" value="GMC_Oxidoreductase-Related"/>
</dbReference>
<keyword evidence="11" id="KW-0472">Membrane</keyword>
<evidence type="ECO:0000256" key="1">
    <source>
        <dbReference type="ARBA" id="ARBA00001974"/>
    </source>
</evidence>
<evidence type="ECO:0000256" key="4">
    <source>
        <dbReference type="ARBA" id="ARBA00022729"/>
    </source>
</evidence>
<protein>
    <recommendedName>
        <fullName evidence="12">Protein kinase domain-containing protein</fullName>
    </recommendedName>
</protein>
<keyword evidence="2" id="KW-0285">Flavoprotein</keyword>
<dbReference type="InterPro" id="IPR008271">
    <property type="entry name" value="Ser/Thr_kinase_AS"/>
</dbReference>
<keyword evidence="3" id="KW-0808">Transferase</keyword>
<evidence type="ECO:0000256" key="2">
    <source>
        <dbReference type="ARBA" id="ARBA00022630"/>
    </source>
</evidence>
<dbReference type="InterPro" id="IPR000172">
    <property type="entry name" value="GMC_OxRdtase_N"/>
</dbReference>
<evidence type="ECO:0000256" key="10">
    <source>
        <dbReference type="SAM" id="MobiDB-lite"/>
    </source>
</evidence>
<evidence type="ECO:0000256" key="11">
    <source>
        <dbReference type="SAM" id="Phobius"/>
    </source>
</evidence>
<dbReference type="Gene3D" id="3.50.50.60">
    <property type="entry name" value="FAD/NAD(P)-binding domain"/>
    <property type="match status" value="1"/>
</dbReference>
<dbReference type="PROSITE" id="PS00624">
    <property type="entry name" value="GMC_OXRED_2"/>
    <property type="match status" value="1"/>
</dbReference>
<dbReference type="SMART" id="SM00220">
    <property type="entry name" value="S_TKc"/>
    <property type="match status" value="1"/>
</dbReference>
<dbReference type="InterPro" id="IPR036188">
    <property type="entry name" value="FAD/NAD-bd_sf"/>
</dbReference>
<dbReference type="InterPro" id="IPR011009">
    <property type="entry name" value="Kinase-like_dom_sf"/>
</dbReference>
<dbReference type="GO" id="GO:0016614">
    <property type="term" value="F:oxidoreductase activity, acting on CH-OH group of donors"/>
    <property type="evidence" value="ECO:0007669"/>
    <property type="project" value="InterPro"/>
</dbReference>
<dbReference type="EnsemblPlants" id="Kaladp0011s0349.1.v1.1">
    <property type="protein sequence ID" value="Kaladp0011s0349.1.v1.1"/>
    <property type="gene ID" value="Kaladp0011s0349.v1.1"/>
</dbReference>
<name>A0A7N0RGL6_KALFE</name>
<evidence type="ECO:0000256" key="9">
    <source>
        <dbReference type="PROSITE-ProRule" id="PRU10141"/>
    </source>
</evidence>
<feature type="region of interest" description="Disordered" evidence="10">
    <location>
        <begin position="1"/>
        <end position="35"/>
    </location>
</feature>
<keyword evidence="11" id="KW-1133">Transmembrane helix</keyword>
<dbReference type="Proteomes" id="UP000594263">
    <property type="component" value="Unplaced"/>
</dbReference>
<sequence length="798" mass="87787">MRAPPPSSAASTPGRSRRRPDLSLPLPQRDTSLAVPLPLPPTNIQTVSCNTGAANSSPVLQLNFSELERANRIGSGAGGAVYRVLHRPTNTQYALKVIYGHLEESVRRQIYREIEILRDVNDPNIVKCHDMFDHGGEIQVLLEFMDGGSLEGAHIPNEASLADLTRQILSGLAYLHRRHIVHRDIKPSNLLINGRRQVKIADFGVRLDSKFLIYHYNGTQLILQRKQSSSLSPPERSAASRSSNTHGTMAAKRGRKSLYRIFALAIVLALVFSAQSQRAPGYMKFVSNATDFPSEDYYDYIIVGGGTAGCPLAATLSSGYKVLLLERGGVPQESPDLMTQDGFLSTLLEVDAFESPAQAFISEEGVPNARGRVLGGSSAINAGFYSRADQEFYRMSGIHWDLRLVNQSFDWVEKAIVFGPQLKNWQSAFRDGLLEAGVSPYNGFSLSHLLGTKIGGSTFDSSGRRHSSADLLNYASPQNIRVAVHATVERILLAYTGFGSGSRQSAVGVVFRDRIGHFHHAMVRDRGEIILSAGAIGSPQLLLLSGIGPRPYLSSWGIPVSYHSPYVGQFLFDNPRNGITIVPSVPLEHSLIQVVGITESGAYLEAASNVIPFVSPLHSVFLPAPAPLYLTVATLMEKVIGPLSSGSLRLSSTDVRFNPIVRFNYFANPMDLQHCVNGLRKIGDILRSRSMDEFKFREWYGGRDFRFLGPALPINQSDNALMSDFCRRTVSTIWHYHGGCVIGRVVDSYFRVMGVDALRVVDGSAFNVSPGTNPQATMMMLGRYVGMKMLRDRLRHRN</sequence>
<dbReference type="Pfam" id="PF00069">
    <property type="entry name" value="Pkinase"/>
    <property type="match status" value="1"/>
</dbReference>
<dbReference type="SUPFAM" id="SSF51905">
    <property type="entry name" value="FAD/NAD(P)-binding domain"/>
    <property type="match status" value="1"/>
</dbReference>